<dbReference type="EMBL" id="JAEPWM010000001">
    <property type="protein sequence ID" value="MBK6004862.1"/>
    <property type="molecule type" value="Genomic_DNA"/>
</dbReference>
<dbReference type="InterPro" id="IPR015881">
    <property type="entry name" value="ARHD_Rieske_2Fe_2S"/>
</dbReference>
<reference evidence="7" key="2">
    <citation type="submission" date="2021-01" db="EMBL/GenBank/DDBJ databases">
        <authorList>
            <person name="Kang M."/>
        </authorList>
    </citation>
    <scope>NUCLEOTIDE SEQUENCE</scope>
    <source>
        <strain evidence="7">KACC 17527</strain>
    </source>
</reference>
<dbReference type="RefSeq" id="WP_201166237.1">
    <property type="nucleotide sequence ID" value="NZ_JAEPWM010000001.1"/>
</dbReference>
<dbReference type="Gene3D" id="2.102.10.10">
    <property type="entry name" value="Rieske [2Fe-2S] iron-sulphur domain"/>
    <property type="match status" value="1"/>
</dbReference>
<organism evidence="7 8">
    <name type="scientific">Ramlibacter ginsenosidimutans</name>
    <dbReference type="NCBI Taxonomy" id="502333"/>
    <lineage>
        <taxon>Bacteria</taxon>
        <taxon>Pseudomonadati</taxon>
        <taxon>Pseudomonadota</taxon>
        <taxon>Betaproteobacteria</taxon>
        <taxon>Burkholderiales</taxon>
        <taxon>Comamonadaceae</taxon>
        <taxon>Ramlibacter</taxon>
    </lineage>
</organism>
<keyword evidence="2" id="KW-0479">Metal-binding</keyword>
<evidence type="ECO:0000256" key="5">
    <source>
        <dbReference type="ARBA" id="ARBA00023014"/>
    </source>
</evidence>
<accession>A0A934WL92</accession>
<dbReference type="GO" id="GO:0051537">
    <property type="term" value="F:2 iron, 2 sulfur cluster binding"/>
    <property type="evidence" value="ECO:0007669"/>
    <property type="project" value="UniProtKB-KW"/>
</dbReference>
<dbReference type="PROSITE" id="PS51296">
    <property type="entry name" value="RIESKE"/>
    <property type="match status" value="1"/>
</dbReference>
<dbReference type="InterPro" id="IPR036922">
    <property type="entry name" value="Rieske_2Fe-2S_sf"/>
</dbReference>
<dbReference type="PANTHER" id="PTHR21266:SF59">
    <property type="entry name" value="BLR4922 PROTEIN"/>
    <property type="match status" value="1"/>
</dbReference>
<keyword evidence="3" id="KW-0560">Oxidoreductase</keyword>
<evidence type="ECO:0000313" key="7">
    <source>
        <dbReference type="EMBL" id="MBK6004862.1"/>
    </source>
</evidence>
<evidence type="ECO:0000256" key="1">
    <source>
        <dbReference type="ARBA" id="ARBA00022714"/>
    </source>
</evidence>
<protein>
    <submittedName>
        <fullName evidence="7">Aromatic ring-hydroxylating dioxygenase subunit alpha</fullName>
    </submittedName>
</protein>
<evidence type="ECO:0000256" key="2">
    <source>
        <dbReference type="ARBA" id="ARBA00022723"/>
    </source>
</evidence>
<dbReference type="SUPFAM" id="SSF50022">
    <property type="entry name" value="ISP domain"/>
    <property type="match status" value="1"/>
</dbReference>
<comment type="caution">
    <text evidence="7">The sequence shown here is derived from an EMBL/GenBank/DDBJ whole genome shotgun (WGS) entry which is preliminary data.</text>
</comment>
<evidence type="ECO:0000256" key="4">
    <source>
        <dbReference type="ARBA" id="ARBA00023004"/>
    </source>
</evidence>
<evidence type="ECO:0000256" key="3">
    <source>
        <dbReference type="ARBA" id="ARBA00023002"/>
    </source>
</evidence>
<dbReference type="CDD" id="cd08878">
    <property type="entry name" value="RHO_alpha_C_DMO-like"/>
    <property type="match status" value="1"/>
</dbReference>
<sequence length="432" mass="49810">MLTEEKNRLLTQVGPGTPMGNLLRRYWMPVAGVSEFDSRSTKPIRLMGEDLVLYKDLGGNFGLVDRRCAHRRADLSYGMVEQSGLRCNYHGWAFDHTGQCISQPFEDTCFPERDTKARISIKSYPVQAKGGMLWTYMGPQPAPLLPDWEAFSWDNGFSQVVISEVPCNWFQCQENSIDPVHFEWMHENWGRRLRTGDLSHGPKHLKLDFDEFEYGFVYRRTREDSGENDDAWTIGRVCLWPNGFFLGEHFEWRVPIDDENTLSVTWKYTRVPKGREPYVQGSIPTWYGPLKDERGNWIDTHVMNQDFLAWVGQGVIADRTQEHLGASDRGIVAIRRRFFDELEKVAAGGDPKGIIRDPARNVKVQLPMMDRAQVVEGFTVDEIMQHPRMKVLYRTYIFQAGQPESVRKAFSDAMGLEAQEFDGIVASRRNRI</sequence>
<dbReference type="Pfam" id="PF19301">
    <property type="entry name" value="LigXa_C"/>
    <property type="match status" value="1"/>
</dbReference>
<reference evidence="7" key="1">
    <citation type="journal article" date="2012" name="J. Microbiol. Biotechnol.">
        <title>Ramlibacter ginsenosidimutans sp. nov., with ginsenoside-converting activity.</title>
        <authorList>
            <person name="Wang L."/>
            <person name="An D.S."/>
            <person name="Kim S.G."/>
            <person name="Jin F.X."/>
            <person name="Kim S.C."/>
            <person name="Lee S.T."/>
            <person name="Im W.T."/>
        </authorList>
    </citation>
    <scope>NUCLEOTIDE SEQUENCE</scope>
    <source>
        <strain evidence="7">KACC 17527</strain>
    </source>
</reference>
<dbReference type="InterPro" id="IPR050584">
    <property type="entry name" value="Cholesterol_7-desaturase"/>
</dbReference>
<dbReference type="GO" id="GO:0051213">
    <property type="term" value="F:dioxygenase activity"/>
    <property type="evidence" value="ECO:0007669"/>
    <property type="project" value="UniProtKB-KW"/>
</dbReference>
<dbReference type="PROSITE" id="PS00570">
    <property type="entry name" value="RING_HYDROXYL_ALPHA"/>
    <property type="match status" value="1"/>
</dbReference>
<dbReference type="InterPro" id="IPR017941">
    <property type="entry name" value="Rieske_2Fe-2S"/>
</dbReference>
<feature type="domain" description="Rieske" evidence="6">
    <location>
        <begin position="27"/>
        <end position="135"/>
    </location>
</feature>
<keyword evidence="1" id="KW-0001">2Fe-2S</keyword>
<dbReference type="PANTHER" id="PTHR21266">
    <property type="entry name" value="IRON-SULFUR DOMAIN CONTAINING PROTEIN"/>
    <property type="match status" value="1"/>
</dbReference>
<keyword evidence="7" id="KW-0223">Dioxygenase</keyword>
<dbReference type="GO" id="GO:0005506">
    <property type="term" value="F:iron ion binding"/>
    <property type="evidence" value="ECO:0007669"/>
    <property type="project" value="InterPro"/>
</dbReference>
<dbReference type="AlphaFoldDB" id="A0A934WL92"/>
<keyword evidence="4" id="KW-0408">Iron</keyword>
<keyword evidence="8" id="KW-1185">Reference proteome</keyword>
<dbReference type="Proteomes" id="UP000630528">
    <property type="component" value="Unassembled WGS sequence"/>
</dbReference>
<dbReference type="Gene3D" id="3.90.380.10">
    <property type="entry name" value="Naphthalene 1,2-dioxygenase Alpha Subunit, Chain A, domain 1"/>
    <property type="match status" value="1"/>
</dbReference>
<proteinExistence type="predicted"/>
<dbReference type="InterPro" id="IPR045623">
    <property type="entry name" value="LigXa_C"/>
</dbReference>
<dbReference type="SUPFAM" id="SSF55961">
    <property type="entry name" value="Bet v1-like"/>
    <property type="match status" value="1"/>
</dbReference>
<keyword evidence="5" id="KW-0411">Iron-sulfur</keyword>
<evidence type="ECO:0000259" key="6">
    <source>
        <dbReference type="PROSITE" id="PS51296"/>
    </source>
</evidence>
<name>A0A934WL92_9BURK</name>
<gene>
    <name evidence="7" type="ORF">JJB11_02055</name>
</gene>
<dbReference type="Pfam" id="PF00355">
    <property type="entry name" value="Rieske"/>
    <property type="match status" value="1"/>
</dbReference>
<evidence type="ECO:0000313" key="8">
    <source>
        <dbReference type="Proteomes" id="UP000630528"/>
    </source>
</evidence>